<reference evidence="2 3" key="1">
    <citation type="submission" date="2019-11" db="EMBL/GenBank/DDBJ databases">
        <title>Whole genome sequence of Oryza granulata.</title>
        <authorList>
            <person name="Li W."/>
        </authorList>
    </citation>
    <scope>NUCLEOTIDE SEQUENCE [LARGE SCALE GENOMIC DNA]</scope>
    <source>
        <strain evidence="3">cv. Menghai</strain>
        <tissue evidence="2">Leaf</tissue>
    </source>
</reference>
<evidence type="ECO:0000313" key="2">
    <source>
        <dbReference type="EMBL" id="KAF0909152.1"/>
    </source>
</evidence>
<dbReference type="Pfam" id="PF03478">
    <property type="entry name" value="Beta-prop_KIB1-4"/>
    <property type="match status" value="2"/>
</dbReference>
<feature type="domain" description="F-box" evidence="1">
    <location>
        <begin position="358"/>
        <end position="407"/>
    </location>
</feature>
<gene>
    <name evidence="2" type="ORF">E2562_031903</name>
</gene>
<name>A0A6G1DA38_9ORYZ</name>
<comment type="caution">
    <text evidence="2">The sequence shown here is derived from an EMBL/GenBank/DDBJ whole genome shotgun (WGS) entry which is preliminary data.</text>
</comment>
<dbReference type="OrthoDB" id="685954at2759"/>
<dbReference type="AlphaFoldDB" id="A0A6G1DA38"/>
<proteinExistence type="predicted"/>
<evidence type="ECO:0000259" key="1">
    <source>
        <dbReference type="PROSITE" id="PS50181"/>
    </source>
</evidence>
<dbReference type="EMBL" id="SPHZ02000007">
    <property type="protein sequence ID" value="KAF0909152.1"/>
    <property type="molecule type" value="Genomic_DNA"/>
</dbReference>
<dbReference type="PANTHER" id="PTHR33127">
    <property type="entry name" value="TRANSMEMBRANE PROTEIN"/>
    <property type="match status" value="1"/>
</dbReference>
<dbReference type="PROSITE" id="PS50181">
    <property type="entry name" value="FBOX"/>
    <property type="match status" value="1"/>
</dbReference>
<dbReference type="InterPro" id="IPR005174">
    <property type="entry name" value="KIB1-4_b-propeller"/>
</dbReference>
<dbReference type="Proteomes" id="UP000479710">
    <property type="component" value="Unassembled WGS sequence"/>
</dbReference>
<dbReference type="InterPro" id="IPR036047">
    <property type="entry name" value="F-box-like_dom_sf"/>
</dbReference>
<accession>A0A6G1DA38</accession>
<organism evidence="2 3">
    <name type="scientific">Oryza meyeriana var. granulata</name>
    <dbReference type="NCBI Taxonomy" id="110450"/>
    <lineage>
        <taxon>Eukaryota</taxon>
        <taxon>Viridiplantae</taxon>
        <taxon>Streptophyta</taxon>
        <taxon>Embryophyta</taxon>
        <taxon>Tracheophyta</taxon>
        <taxon>Spermatophyta</taxon>
        <taxon>Magnoliopsida</taxon>
        <taxon>Liliopsida</taxon>
        <taxon>Poales</taxon>
        <taxon>Poaceae</taxon>
        <taxon>BOP clade</taxon>
        <taxon>Oryzoideae</taxon>
        <taxon>Oryzeae</taxon>
        <taxon>Oryzinae</taxon>
        <taxon>Oryza</taxon>
        <taxon>Oryza meyeriana</taxon>
    </lineage>
</organism>
<dbReference type="SUPFAM" id="SSF81383">
    <property type="entry name" value="F-box domain"/>
    <property type="match status" value="1"/>
</dbReference>
<protein>
    <recommendedName>
        <fullName evidence="1">F-box domain-containing protein</fullName>
    </recommendedName>
</protein>
<dbReference type="SUPFAM" id="SSF50965">
    <property type="entry name" value="Galactose oxidase, central domain"/>
    <property type="match status" value="1"/>
</dbReference>
<dbReference type="InterPro" id="IPR001810">
    <property type="entry name" value="F-box_dom"/>
</dbReference>
<keyword evidence="3" id="KW-1185">Reference proteome</keyword>
<dbReference type="PANTHER" id="PTHR33127:SF97">
    <property type="entry name" value="OS08G0448300 PROTEIN"/>
    <property type="match status" value="1"/>
</dbReference>
<dbReference type="InterPro" id="IPR011043">
    <property type="entry name" value="Gal_Oxase/kelch_b-propeller"/>
</dbReference>
<evidence type="ECO:0000313" key="3">
    <source>
        <dbReference type="Proteomes" id="UP000479710"/>
    </source>
</evidence>
<sequence length="698" mass="80115">MGQPENVSLPDLHSKPWIINLNETEEETEVETHTFISPFEGIYLKTTSPILEGKQCLRCMVDWLLLFDEQTKECYLSNIISHSKVCLPPLLEPLDNLSRCALSSPTTLPDSTIMFACSNFDTFILYCRPGDEEWTKCYVDFQGIDDCFLGTIFGGDGRMYVDTNWKNSCVVINTSSSSVYVEKIGIAEPKTCPLHKPYSSFWVESNGDVFLVRLYCHSYHSSGVVDVDVHRMNTSEYVWERVEDIGDATFFLGSNSVGLSSTVAGTQPNCIYFLLSCCDGIRLYIIQLDARTISFTLLPGCANTSESTNAAYWSDYWYGLYWAIPQSFKLQPSNSLDVVRIKFNRNLLSEEGTEQANEAPWSNIPIELLELLVPKLSFIDYFHVQAVCKEWSLMTKSIQYTETYPMLMSFCSQSTGAYKLFDPLNEKEYTIKDNLLCSVNRQTLRFSKHGWILLTIGHRCIFAVNPFTREVFRLPRMRQHLFNGISFSSFPKSPDSIVFAICKNPWNNSFEVILWRAGDKHWTKKHFSCDVPFCVTYSNPVFFDNEFYCLGIHGNLGVFNPGDMTWRVLEKPEPIRADAPIIGDRYCYLLEFRGDLIAVCRPYDDKPIEMFKLDQSRMAWIKLERLDDAFMFLDNWSAAMTSSPEHGHCNRIYLPVSGYGDCKVSAFYDLETRKYQPAFYGLVEPINSIWMEPSFSLH</sequence>